<dbReference type="EMBL" id="CATVXE010000003">
    <property type="protein sequence ID" value="CAJ0680678.1"/>
    <property type="molecule type" value="Genomic_DNA"/>
</dbReference>
<dbReference type="NCBIfam" id="NF010229">
    <property type="entry name" value="PRK13682.1-4"/>
    <property type="match status" value="1"/>
</dbReference>
<dbReference type="HAMAP" id="MF_01361">
    <property type="entry name" value="UPF0391"/>
    <property type="match status" value="1"/>
</dbReference>
<keyword evidence="2 5" id="KW-0812">Transmembrane</keyword>
<dbReference type="GO" id="GO:0005886">
    <property type="term" value="C:plasma membrane"/>
    <property type="evidence" value="ECO:0007669"/>
    <property type="project" value="UniProtKB-UniRule"/>
</dbReference>
<keyword evidence="1 5" id="KW-1003">Cell membrane</keyword>
<comment type="similarity">
    <text evidence="5">Belongs to the UPF0391 family.</text>
</comment>
<organism evidence="6 8">
    <name type="scientific">Ralstonia mannitolilytica</name>
    <dbReference type="NCBI Taxonomy" id="105219"/>
    <lineage>
        <taxon>Bacteria</taxon>
        <taxon>Pseudomonadati</taxon>
        <taxon>Pseudomonadota</taxon>
        <taxon>Betaproteobacteria</taxon>
        <taxon>Burkholderiales</taxon>
        <taxon>Burkholderiaceae</taxon>
        <taxon>Ralstonia</taxon>
    </lineage>
</organism>
<evidence type="ECO:0000313" key="6">
    <source>
        <dbReference type="EMBL" id="CAJ0680678.1"/>
    </source>
</evidence>
<dbReference type="AlphaFoldDB" id="A0AAD2ANK5"/>
<comment type="caution">
    <text evidence="6">The sequence shown here is derived from an EMBL/GenBank/DDBJ whole genome shotgun (WGS) entry which is preliminary data.</text>
</comment>
<proteinExistence type="inferred from homology"/>
<dbReference type="Proteomes" id="UP001190002">
    <property type="component" value="Unassembled WGS sequence"/>
</dbReference>
<evidence type="ECO:0000256" key="1">
    <source>
        <dbReference type="ARBA" id="ARBA00022475"/>
    </source>
</evidence>
<accession>A0AAD2ANK5</accession>
<feature type="transmembrane region" description="Helical" evidence="5">
    <location>
        <begin position="35"/>
        <end position="58"/>
    </location>
</feature>
<dbReference type="Pfam" id="PF07043">
    <property type="entry name" value="DUF1328"/>
    <property type="match status" value="1"/>
</dbReference>
<evidence type="ECO:0000256" key="2">
    <source>
        <dbReference type="ARBA" id="ARBA00022692"/>
    </source>
</evidence>
<evidence type="ECO:0000313" key="9">
    <source>
        <dbReference type="Proteomes" id="UP001190452"/>
    </source>
</evidence>
<evidence type="ECO:0000313" key="7">
    <source>
        <dbReference type="EMBL" id="CAJ0862765.1"/>
    </source>
</evidence>
<dbReference type="InterPro" id="IPR009760">
    <property type="entry name" value="DUF1328"/>
</dbReference>
<evidence type="ECO:0000313" key="8">
    <source>
        <dbReference type="Proteomes" id="UP001190002"/>
    </source>
</evidence>
<keyword evidence="3 5" id="KW-1133">Transmembrane helix</keyword>
<gene>
    <name evidence="7" type="ORF">R77569_01555</name>
    <name evidence="6" type="ORF">R77591_00962</name>
</gene>
<dbReference type="NCBIfam" id="NF010226">
    <property type="entry name" value="PRK13682.1-1"/>
    <property type="match status" value="1"/>
</dbReference>
<evidence type="ECO:0000256" key="4">
    <source>
        <dbReference type="ARBA" id="ARBA00023136"/>
    </source>
</evidence>
<sequence>MTGVPCAVRRLLTVGYPPHGGKPTPPHKEVAMLRYAVVFFIIAVIAAVLGFGGIAAGAASIAKILFMIFVVLFVVSLIWGLVAGRG</sequence>
<name>A0AAD2ANK5_9RALS</name>
<protein>
    <recommendedName>
        <fullName evidence="5">UPF0391 membrane protein R77569_01555</fullName>
    </recommendedName>
</protein>
<dbReference type="EMBL" id="CAUDKV010000005">
    <property type="protein sequence ID" value="CAJ0862765.1"/>
    <property type="molecule type" value="Genomic_DNA"/>
</dbReference>
<comment type="caution">
    <text evidence="5">Lacks conserved residue(s) required for the propagation of feature annotation.</text>
</comment>
<reference evidence="6 9" key="1">
    <citation type="submission" date="2023-07" db="EMBL/GenBank/DDBJ databases">
        <authorList>
            <person name="Peeters C."/>
        </authorList>
    </citation>
    <scope>NUCLEOTIDE SEQUENCE</scope>
    <source>
        <strain evidence="7 9">R-77569</strain>
        <strain evidence="6">R-77591</strain>
    </source>
</reference>
<keyword evidence="4 5" id="KW-0472">Membrane</keyword>
<evidence type="ECO:0000256" key="5">
    <source>
        <dbReference type="HAMAP-Rule" id="MF_01361"/>
    </source>
</evidence>
<feature type="transmembrane region" description="Helical" evidence="5">
    <location>
        <begin position="64"/>
        <end position="84"/>
    </location>
</feature>
<dbReference type="Proteomes" id="UP001190452">
    <property type="component" value="Unassembled WGS sequence"/>
</dbReference>
<keyword evidence="9" id="KW-1185">Reference proteome</keyword>
<evidence type="ECO:0000256" key="3">
    <source>
        <dbReference type="ARBA" id="ARBA00022989"/>
    </source>
</evidence>